<dbReference type="Pfam" id="PF03992">
    <property type="entry name" value="ABM"/>
    <property type="match status" value="1"/>
</dbReference>
<dbReference type="SUPFAM" id="SSF54909">
    <property type="entry name" value="Dimeric alpha+beta barrel"/>
    <property type="match status" value="1"/>
</dbReference>
<dbReference type="Gene3D" id="3.30.70.100">
    <property type="match status" value="1"/>
</dbReference>
<evidence type="ECO:0000313" key="3">
    <source>
        <dbReference type="Proteomes" id="UP001381174"/>
    </source>
</evidence>
<dbReference type="Proteomes" id="UP001381174">
    <property type="component" value="Unassembled WGS sequence"/>
</dbReference>
<protein>
    <submittedName>
        <fullName evidence="2">Antibiotic biosynthesis monooxygenase</fullName>
    </submittedName>
</protein>
<dbReference type="GO" id="GO:0004497">
    <property type="term" value="F:monooxygenase activity"/>
    <property type="evidence" value="ECO:0007669"/>
    <property type="project" value="UniProtKB-KW"/>
</dbReference>
<reference evidence="2 3" key="1">
    <citation type="journal article" date="2014" name="Int. J. Syst. Evol. Microbiol.">
        <title>Fulvimonas yonginensis sp. nov., isolated from greenhouse soil, and emended description of the genus Fulvimonas.</title>
        <authorList>
            <person name="Ahn J.H."/>
            <person name="Kim S.J."/>
            <person name="Weon H.Y."/>
            <person name="Hong S.B."/>
            <person name="Seok S.J."/>
            <person name="Kwon S.W."/>
        </authorList>
    </citation>
    <scope>NUCLEOTIDE SEQUENCE [LARGE SCALE GENOMIC DNA]</scope>
    <source>
        <strain evidence="2 3">KACC 16952</strain>
    </source>
</reference>
<dbReference type="RefSeq" id="WP_336807116.1">
    <property type="nucleotide sequence ID" value="NZ_JBBBNY010000003.1"/>
</dbReference>
<evidence type="ECO:0000313" key="2">
    <source>
        <dbReference type="EMBL" id="MEI7036501.1"/>
    </source>
</evidence>
<dbReference type="InterPro" id="IPR007138">
    <property type="entry name" value="ABM_dom"/>
</dbReference>
<comment type="caution">
    <text evidence="2">The sequence shown here is derived from an EMBL/GenBank/DDBJ whole genome shotgun (WGS) entry which is preliminary data.</text>
</comment>
<keyword evidence="3" id="KW-1185">Reference proteome</keyword>
<keyword evidence="2" id="KW-0503">Monooxygenase</keyword>
<proteinExistence type="predicted"/>
<evidence type="ECO:0000259" key="1">
    <source>
        <dbReference type="Pfam" id="PF03992"/>
    </source>
</evidence>
<name>A0ABU8JAB3_9GAMM</name>
<keyword evidence="2" id="KW-0560">Oxidoreductase</keyword>
<accession>A0ABU8JAB3</accession>
<organism evidence="2 3">
    <name type="scientific">Fulvimonas yonginensis</name>
    <dbReference type="NCBI Taxonomy" id="1495200"/>
    <lineage>
        <taxon>Bacteria</taxon>
        <taxon>Pseudomonadati</taxon>
        <taxon>Pseudomonadota</taxon>
        <taxon>Gammaproteobacteria</taxon>
        <taxon>Lysobacterales</taxon>
        <taxon>Rhodanobacteraceae</taxon>
        <taxon>Fulvimonas</taxon>
    </lineage>
</organism>
<dbReference type="EMBL" id="JBBBNY010000003">
    <property type="protein sequence ID" value="MEI7036501.1"/>
    <property type="molecule type" value="Genomic_DNA"/>
</dbReference>
<gene>
    <name evidence="2" type="ORF">WAT24_07010</name>
</gene>
<sequence>MICRMWHGRTLRSKADAYARFLAERAVPDYRSVPGNLDVTVLRRDEGDTTHFVTVTRWASEDAVRAFAGDDLLKARYYPEDRDYLLEFEPLVQHYQVIATTTA</sequence>
<feature type="domain" description="ABM" evidence="1">
    <location>
        <begin position="13"/>
        <end position="71"/>
    </location>
</feature>
<dbReference type="InterPro" id="IPR011008">
    <property type="entry name" value="Dimeric_a/b-barrel"/>
</dbReference>